<sequence>MKSPSNASNKKKVVETAGSAQALQVVPRTPLAPASGTIVLGPPMPTDPLIEPPRHCTSSNTSVGAHHPQKVNPAPK</sequence>
<reference evidence="2" key="1">
    <citation type="submission" date="2020-06" db="EMBL/GenBank/DDBJ databases">
        <authorList>
            <person name="Li T."/>
            <person name="Hu X."/>
            <person name="Zhang T."/>
            <person name="Song X."/>
            <person name="Zhang H."/>
            <person name="Dai N."/>
            <person name="Sheng W."/>
            <person name="Hou X."/>
            <person name="Wei L."/>
        </authorList>
    </citation>
    <scope>NUCLEOTIDE SEQUENCE</scope>
    <source>
        <strain evidence="2">KEN1</strain>
        <tissue evidence="2">Leaf</tissue>
    </source>
</reference>
<feature type="region of interest" description="Disordered" evidence="1">
    <location>
        <begin position="1"/>
        <end position="76"/>
    </location>
</feature>
<accession>A0AAW2XKZ2</accession>
<name>A0AAW2XKZ2_9LAMI</name>
<proteinExistence type="predicted"/>
<protein>
    <submittedName>
        <fullName evidence="2">Uncharacterized protein</fullName>
    </submittedName>
</protein>
<gene>
    <name evidence="2" type="ORF">Slati_0773200</name>
</gene>
<reference evidence="2" key="2">
    <citation type="journal article" date="2024" name="Plant">
        <title>Genomic evolution and insights into agronomic trait innovations of Sesamum species.</title>
        <authorList>
            <person name="Miao H."/>
            <person name="Wang L."/>
            <person name="Qu L."/>
            <person name="Liu H."/>
            <person name="Sun Y."/>
            <person name="Le M."/>
            <person name="Wang Q."/>
            <person name="Wei S."/>
            <person name="Zheng Y."/>
            <person name="Lin W."/>
            <person name="Duan Y."/>
            <person name="Cao H."/>
            <person name="Xiong S."/>
            <person name="Wang X."/>
            <person name="Wei L."/>
            <person name="Li C."/>
            <person name="Ma Q."/>
            <person name="Ju M."/>
            <person name="Zhao R."/>
            <person name="Li G."/>
            <person name="Mu C."/>
            <person name="Tian Q."/>
            <person name="Mei H."/>
            <person name="Zhang T."/>
            <person name="Gao T."/>
            <person name="Zhang H."/>
        </authorList>
    </citation>
    <scope>NUCLEOTIDE SEQUENCE</scope>
    <source>
        <strain evidence="2">KEN1</strain>
    </source>
</reference>
<dbReference type="EMBL" id="JACGWN010000003">
    <property type="protein sequence ID" value="KAL0454340.1"/>
    <property type="molecule type" value="Genomic_DNA"/>
</dbReference>
<comment type="caution">
    <text evidence="2">The sequence shown here is derived from an EMBL/GenBank/DDBJ whole genome shotgun (WGS) entry which is preliminary data.</text>
</comment>
<organism evidence="2">
    <name type="scientific">Sesamum latifolium</name>
    <dbReference type="NCBI Taxonomy" id="2727402"/>
    <lineage>
        <taxon>Eukaryota</taxon>
        <taxon>Viridiplantae</taxon>
        <taxon>Streptophyta</taxon>
        <taxon>Embryophyta</taxon>
        <taxon>Tracheophyta</taxon>
        <taxon>Spermatophyta</taxon>
        <taxon>Magnoliopsida</taxon>
        <taxon>eudicotyledons</taxon>
        <taxon>Gunneridae</taxon>
        <taxon>Pentapetalae</taxon>
        <taxon>asterids</taxon>
        <taxon>lamiids</taxon>
        <taxon>Lamiales</taxon>
        <taxon>Pedaliaceae</taxon>
        <taxon>Sesamum</taxon>
    </lineage>
</organism>
<dbReference type="AlphaFoldDB" id="A0AAW2XKZ2"/>
<evidence type="ECO:0000313" key="2">
    <source>
        <dbReference type="EMBL" id="KAL0454340.1"/>
    </source>
</evidence>
<evidence type="ECO:0000256" key="1">
    <source>
        <dbReference type="SAM" id="MobiDB-lite"/>
    </source>
</evidence>